<accession>A0A445CBT0</accession>
<protein>
    <recommendedName>
        <fullName evidence="3">MULE transposase domain-containing protein</fullName>
    </recommendedName>
</protein>
<gene>
    <name evidence="1" type="ORF">Ahy_A07g034426</name>
</gene>
<reference evidence="1 2" key="1">
    <citation type="submission" date="2019-01" db="EMBL/GenBank/DDBJ databases">
        <title>Sequencing of cultivated peanut Arachis hypogaea provides insights into genome evolution and oil improvement.</title>
        <authorList>
            <person name="Chen X."/>
        </authorList>
    </citation>
    <scope>NUCLEOTIDE SEQUENCE [LARGE SCALE GENOMIC DNA]</scope>
    <source>
        <strain evidence="2">cv. Fuhuasheng</strain>
        <tissue evidence="1">Leaves</tissue>
    </source>
</reference>
<dbReference type="AlphaFoldDB" id="A0A445CBT0"/>
<organism evidence="1 2">
    <name type="scientific">Arachis hypogaea</name>
    <name type="common">Peanut</name>
    <dbReference type="NCBI Taxonomy" id="3818"/>
    <lineage>
        <taxon>Eukaryota</taxon>
        <taxon>Viridiplantae</taxon>
        <taxon>Streptophyta</taxon>
        <taxon>Embryophyta</taxon>
        <taxon>Tracheophyta</taxon>
        <taxon>Spermatophyta</taxon>
        <taxon>Magnoliopsida</taxon>
        <taxon>eudicotyledons</taxon>
        <taxon>Gunneridae</taxon>
        <taxon>Pentapetalae</taxon>
        <taxon>rosids</taxon>
        <taxon>fabids</taxon>
        <taxon>Fabales</taxon>
        <taxon>Fabaceae</taxon>
        <taxon>Papilionoideae</taxon>
        <taxon>50 kb inversion clade</taxon>
        <taxon>dalbergioids sensu lato</taxon>
        <taxon>Dalbergieae</taxon>
        <taxon>Pterocarpus clade</taxon>
        <taxon>Arachis</taxon>
    </lineage>
</organism>
<dbReference type="EMBL" id="SDMP01000007">
    <property type="protein sequence ID" value="RYR48402.1"/>
    <property type="molecule type" value="Genomic_DNA"/>
</dbReference>
<name>A0A445CBT0_ARAHY</name>
<evidence type="ECO:0008006" key="3">
    <source>
        <dbReference type="Google" id="ProtNLM"/>
    </source>
</evidence>
<proteinExistence type="predicted"/>
<dbReference type="Proteomes" id="UP000289738">
    <property type="component" value="Chromosome A07"/>
</dbReference>
<evidence type="ECO:0000313" key="1">
    <source>
        <dbReference type="EMBL" id="RYR48402.1"/>
    </source>
</evidence>
<evidence type="ECO:0000313" key="2">
    <source>
        <dbReference type="Proteomes" id="UP000289738"/>
    </source>
</evidence>
<sequence>MHMLAGKCYILYTWLKQLKVNLQEKAETWRLLFQNKFFKNIQNKRVTYTIKFTQSQLINFIDTDGVNQLISFNDETTHEYIMEVKKTNYESIPHDNNNDNLYNRLIPGKLSNDIRNDILKEYGCLFCDANNDLFPIAYAIVSAKNNKNWFWILSNLKELTGTKSVTLLWSKYMTRIDMHIVIDTLKDYKGNTRCSERRYKKVTRCSLLYLFWCRVYKSYRIASCIFTKACKLARDKKRY</sequence>
<keyword evidence="2" id="KW-1185">Reference proteome</keyword>
<comment type="caution">
    <text evidence="1">The sequence shown here is derived from an EMBL/GenBank/DDBJ whole genome shotgun (WGS) entry which is preliminary data.</text>
</comment>